<reference evidence="1" key="1">
    <citation type="submission" date="2013-05" db="EMBL/GenBank/DDBJ databases">
        <title>Genome assembly of Cystobacter fuscus DSM 2262.</title>
        <authorList>
            <person name="Sharma G."/>
            <person name="Khatri I."/>
            <person name="Kaur C."/>
            <person name="Mayilraj S."/>
            <person name="Subramanian S."/>
        </authorList>
    </citation>
    <scope>NUCLEOTIDE SEQUENCE [LARGE SCALE GENOMIC DNA]</scope>
    <source>
        <strain evidence="1">DSM 2262</strain>
    </source>
</reference>
<accession>S9QKY2</accession>
<keyword evidence="2" id="KW-1185">Reference proteome</keyword>
<name>S9QKY2_CYSF2</name>
<dbReference type="AlphaFoldDB" id="S9QKY2"/>
<comment type="caution">
    <text evidence="1">The sequence shown here is derived from an EMBL/GenBank/DDBJ whole genome shotgun (WGS) entry which is preliminary data.</text>
</comment>
<dbReference type="Proteomes" id="UP000011682">
    <property type="component" value="Unassembled WGS sequence"/>
</dbReference>
<organism evidence="1 2">
    <name type="scientific">Cystobacter fuscus (strain ATCC 25194 / DSM 2262 / NBRC 100088 / M29)</name>
    <dbReference type="NCBI Taxonomy" id="1242864"/>
    <lineage>
        <taxon>Bacteria</taxon>
        <taxon>Pseudomonadati</taxon>
        <taxon>Myxococcota</taxon>
        <taxon>Myxococcia</taxon>
        <taxon>Myxococcales</taxon>
        <taxon>Cystobacterineae</taxon>
        <taxon>Archangiaceae</taxon>
        <taxon>Cystobacter</taxon>
    </lineage>
</organism>
<dbReference type="EMBL" id="ANAH02000008">
    <property type="protein sequence ID" value="EPX61949.1"/>
    <property type="molecule type" value="Genomic_DNA"/>
</dbReference>
<protein>
    <submittedName>
        <fullName evidence="1">Uncharacterized protein</fullName>
    </submittedName>
</protein>
<gene>
    <name evidence="1" type="ORF">D187_009852</name>
</gene>
<sequence>MTTARPGADGPVIISRSWGHLPTFEKGFISRERELQMMRKKTTGRAISPP</sequence>
<proteinExistence type="predicted"/>
<evidence type="ECO:0000313" key="2">
    <source>
        <dbReference type="Proteomes" id="UP000011682"/>
    </source>
</evidence>
<evidence type="ECO:0000313" key="1">
    <source>
        <dbReference type="EMBL" id="EPX61949.1"/>
    </source>
</evidence>